<feature type="compositionally biased region" description="Pro residues" evidence="1">
    <location>
        <begin position="30"/>
        <end position="55"/>
    </location>
</feature>
<proteinExistence type="predicted"/>
<sequence>MRRIIANQIFGRGERGGRGRQGSTNRHSPIPSPISCPPSPVTHTPPSPVPRPPQAPLTSPATPHDSPMRTPPFPPSPWTGRGRGRGAAKDLTACRERPMGEEKERERGYARPDARDSTEQWFEERHIR</sequence>
<evidence type="ECO:0000256" key="1">
    <source>
        <dbReference type="SAM" id="MobiDB-lite"/>
    </source>
</evidence>
<accession>A0A5B7CMU0</accession>
<dbReference type="EMBL" id="VSRR010000143">
    <property type="protein sequence ID" value="MPC11052.1"/>
    <property type="molecule type" value="Genomic_DNA"/>
</dbReference>
<dbReference type="Proteomes" id="UP000324222">
    <property type="component" value="Unassembled WGS sequence"/>
</dbReference>
<feature type="region of interest" description="Disordered" evidence="1">
    <location>
        <begin position="1"/>
        <end position="128"/>
    </location>
</feature>
<keyword evidence="3" id="KW-1185">Reference proteome</keyword>
<evidence type="ECO:0000313" key="3">
    <source>
        <dbReference type="Proteomes" id="UP000324222"/>
    </source>
</evidence>
<name>A0A5B7CMU0_PORTR</name>
<gene>
    <name evidence="2" type="ORF">E2C01_003705</name>
</gene>
<dbReference type="AlphaFoldDB" id="A0A5B7CMU0"/>
<evidence type="ECO:0000313" key="2">
    <source>
        <dbReference type="EMBL" id="MPC11052.1"/>
    </source>
</evidence>
<feature type="compositionally biased region" description="Basic and acidic residues" evidence="1">
    <location>
        <begin position="92"/>
        <end position="128"/>
    </location>
</feature>
<comment type="caution">
    <text evidence="2">The sequence shown here is derived from an EMBL/GenBank/DDBJ whole genome shotgun (WGS) entry which is preliminary data.</text>
</comment>
<protein>
    <submittedName>
        <fullName evidence="2">Uncharacterized protein</fullName>
    </submittedName>
</protein>
<reference evidence="2 3" key="1">
    <citation type="submission" date="2019-05" db="EMBL/GenBank/DDBJ databases">
        <title>Another draft genome of Portunus trituberculatus and its Hox gene families provides insights of decapod evolution.</title>
        <authorList>
            <person name="Jeong J.-H."/>
            <person name="Song I."/>
            <person name="Kim S."/>
            <person name="Choi T."/>
            <person name="Kim D."/>
            <person name="Ryu S."/>
            <person name="Kim W."/>
        </authorList>
    </citation>
    <scope>NUCLEOTIDE SEQUENCE [LARGE SCALE GENOMIC DNA]</scope>
    <source>
        <tissue evidence="2">Muscle</tissue>
    </source>
</reference>
<organism evidence="2 3">
    <name type="scientific">Portunus trituberculatus</name>
    <name type="common">Swimming crab</name>
    <name type="synonym">Neptunus trituberculatus</name>
    <dbReference type="NCBI Taxonomy" id="210409"/>
    <lineage>
        <taxon>Eukaryota</taxon>
        <taxon>Metazoa</taxon>
        <taxon>Ecdysozoa</taxon>
        <taxon>Arthropoda</taxon>
        <taxon>Crustacea</taxon>
        <taxon>Multicrustacea</taxon>
        <taxon>Malacostraca</taxon>
        <taxon>Eumalacostraca</taxon>
        <taxon>Eucarida</taxon>
        <taxon>Decapoda</taxon>
        <taxon>Pleocyemata</taxon>
        <taxon>Brachyura</taxon>
        <taxon>Eubrachyura</taxon>
        <taxon>Portunoidea</taxon>
        <taxon>Portunidae</taxon>
        <taxon>Portuninae</taxon>
        <taxon>Portunus</taxon>
    </lineage>
</organism>